<keyword evidence="7" id="KW-1185">Reference proteome</keyword>
<dbReference type="PANTHER" id="PTHR43788:SF6">
    <property type="entry name" value="DNA HELICASE B"/>
    <property type="match status" value="1"/>
</dbReference>
<evidence type="ECO:0000256" key="3">
    <source>
        <dbReference type="ARBA" id="ARBA00022840"/>
    </source>
</evidence>
<dbReference type="AlphaFoldDB" id="A0A077AUE8"/>
<dbReference type="Proteomes" id="UP000028926">
    <property type="component" value="Chromosome"/>
</dbReference>
<dbReference type="eggNOG" id="COG0507">
    <property type="taxonomic scope" value="Bacteria"/>
</dbReference>
<dbReference type="HOGENOM" id="CLU_012225_0_0_5"/>
<dbReference type="GO" id="GO:0003678">
    <property type="term" value="F:DNA helicase activity"/>
    <property type="evidence" value="ECO:0007669"/>
    <property type="project" value="UniProtKB-ARBA"/>
</dbReference>
<dbReference type="CDD" id="cd18809">
    <property type="entry name" value="SF1_C_RecD"/>
    <property type="match status" value="1"/>
</dbReference>
<feature type="domain" description="MobA/MobL protein" evidence="5">
    <location>
        <begin position="19"/>
        <end position="174"/>
    </location>
</feature>
<keyword evidence="4" id="KW-0184">Conjugation</keyword>
<evidence type="ECO:0000313" key="7">
    <source>
        <dbReference type="Proteomes" id="UP000028926"/>
    </source>
</evidence>
<evidence type="ECO:0000256" key="1">
    <source>
        <dbReference type="ARBA" id="ARBA00010873"/>
    </source>
</evidence>
<dbReference type="PANTHER" id="PTHR43788">
    <property type="entry name" value="DNA2/NAM7 HELICASE FAMILY MEMBER"/>
    <property type="match status" value="1"/>
</dbReference>
<reference evidence="6 7" key="1">
    <citation type="submission" date="2014-07" db="EMBL/GenBank/DDBJ databases">
        <title>Comparative genomic insights into amoeba endosymbionts belonging to the families of Holosporaceae and Candidatus Midichloriaceae within Rickettsiales.</title>
        <authorList>
            <person name="Wang Z."/>
            <person name="Wu M."/>
        </authorList>
    </citation>
    <scope>NUCLEOTIDE SEQUENCE [LARGE SCALE GENOMIC DNA]</scope>
    <source>
        <strain evidence="6">PRA3</strain>
    </source>
</reference>
<dbReference type="GO" id="GO:0005524">
    <property type="term" value="F:ATP binding"/>
    <property type="evidence" value="ECO:0007669"/>
    <property type="project" value="UniProtKB-KW"/>
</dbReference>
<protein>
    <recommendedName>
        <fullName evidence="5">MobA/MobL protein domain-containing protein</fullName>
    </recommendedName>
</protein>
<accession>A0A077AUE8</accession>
<proteinExistence type="inferred from homology"/>
<sequence length="993" mass="111917">MAIQFARIEYVSRSGGGNACRKSAYNERSKVTCERTGEVFNWKTKSDLSHHEIMLPEGVSEKFKDSSTLWNAAEHAERRKDSQVAKESVIALPDDKVITHEDRIELSRRYADALFVSKGLAAQIDIHAPHDGEKNWHAHILVTTRGFSQDGESLATHKARETDPTIRKGYIKEEQNPGVIWTQIQNSYFKEKGYDLEVESTGIVAQIHMGPVRMRGHLTEVVARADLLKQANEEAVRNPGAIIQKLTEKSSIFSEKDVDAILIKFVAEKDRQALRDKIFNHKSIVSLYEKNSQTETGLFTTKEVRSEEERLLRFAAKVNEGKSKFLQEDISKEKGLSAEQDRALKHVLYGTKGLAIVQGRAGTGKSYTMNAIRESYERSGVKIIGLAPTHLVAGDMIKDGFELASIVHKFLFDIKNGKTIVPKDSVFMVDEAAMLGNSVLVELLHVARSKGSKVVLFGDSKQLSSVERGGMFDSLSNIYGSAVLKEVRRQKIEWQKTVSEKLGEGAYKEAILALDRAKAIDWKYTREESMASLINAWSKNHERNPHHSRLILANKNIDVDALNRAVREIRLVKGEIDVKGYEVQTQRGKEVFSLGDRVAFTMTDKKIGVQSGLLGTIKTLDDKTCVVILDSDKEVTFDPGKYQGLKLGYASTIYKSQGKTIDEIYVLHNRSSNQKLSYVALSRQAKDLKVFVNTQETKSLTHLVSQISRDSRKISSLEFMTADQLSQTAQNQNTQLNKIANMITTVVTSLKDKFYENDEFYQIKTPVQAMTGKESSVKPIDQTPLIKEVSDIEDNSLPNQERTSVQETLKKYRLESSFGIADNKTIESISALKLTLQEINKSLGISDNPTETLQKATFMAMQIQKLATQHQSMTQDQINRQIAVAANLWMEHKDTALGQRYGFNNDLIFMAHKQIKTNDKSMDLNSSTKAQTLLVEMTGITKDMPIGLEKIAGPTQLKLNKRIQEIYKDQQAVSRQQEQIRQLQRDQQKQFDR</sequence>
<dbReference type="Gene3D" id="2.30.30.940">
    <property type="match status" value="1"/>
</dbReference>
<dbReference type="Gene3D" id="3.30.930.30">
    <property type="match status" value="1"/>
</dbReference>
<dbReference type="Gene3D" id="3.40.50.300">
    <property type="entry name" value="P-loop containing nucleotide triphosphate hydrolases"/>
    <property type="match status" value="2"/>
</dbReference>
<evidence type="ECO:0000259" key="5">
    <source>
        <dbReference type="Pfam" id="PF03389"/>
    </source>
</evidence>
<evidence type="ECO:0000256" key="2">
    <source>
        <dbReference type="ARBA" id="ARBA00022741"/>
    </source>
</evidence>
<dbReference type="InterPro" id="IPR005053">
    <property type="entry name" value="MobA_MobL"/>
</dbReference>
<organism evidence="6 7">
    <name type="scientific">Candidatus Odyssella acanthamoebae</name>
    <dbReference type="NCBI Taxonomy" id="91604"/>
    <lineage>
        <taxon>Bacteria</taxon>
        <taxon>Pseudomonadati</taxon>
        <taxon>Pseudomonadota</taxon>
        <taxon>Alphaproteobacteria</taxon>
        <taxon>Holosporales</taxon>
        <taxon>Candidatus Paracaedibacteraceae</taxon>
        <taxon>Candidatus Odyssella</taxon>
    </lineage>
</organism>
<name>A0A077AUE8_9PROT</name>
<dbReference type="RefSeq" id="WP_038462959.1">
    <property type="nucleotide sequence ID" value="NZ_CP008941.1"/>
</dbReference>
<dbReference type="STRING" id="91604.ID47_01295"/>
<gene>
    <name evidence="6" type="ORF">ID47_01295</name>
</gene>
<dbReference type="SUPFAM" id="SSF52540">
    <property type="entry name" value="P-loop containing nucleoside triphosphate hydrolases"/>
    <property type="match status" value="2"/>
</dbReference>
<keyword evidence="2" id="KW-0547">Nucleotide-binding</keyword>
<dbReference type="InterPro" id="IPR027417">
    <property type="entry name" value="P-loop_NTPase"/>
</dbReference>
<dbReference type="Pfam" id="PF13604">
    <property type="entry name" value="AAA_30"/>
    <property type="match status" value="1"/>
</dbReference>
<dbReference type="KEGG" id="paca:ID47_01295"/>
<dbReference type="Pfam" id="PF03389">
    <property type="entry name" value="MobA_MobL"/>
    <property type="match status" value="1"/>
</dbReference>
<keyword evidence="3" id="KW-0067">ATP-binding</keyword>
<comment type="similarity">
    <text evidence="1">Belongs to the MobA/MobL family.</text>
</comment>
<dbReference type="OrthoDB" id="1826980at2"/>
<evidence type="ECO:0000256" key="4">
    <source>
        <dbReference type="ARBA" id="ARBA00022971"/>
    </source>
</evidence>
<evidence type="ECO:0000313" key="6">
    <source>
        <dbReference type="EMBL" id="AIK95664.1"/>
    </source>
</evidence>
<dbReference type="EMBL" id="CP008941">
    <property type="protein sequence ID" value="AIK95664.1"/>
    <property type="molecule type" value="Genomic_DNA"/>
</dbReference>
<dbReference type="InterPro" id="IPR050534">
    <property type="entry name" value="Coronavir_polyprotein_1ab"/>
</dbReference>